<dbReference type="AlphaFoldDB" id="A0A9D1JN22"/>
<organism evidence="1 2">
    <name type="scientific">Candidatus Scatousia excrementigallinarum</name>
    <dbReference type="NCBI Taxonomy" id="2840935"/>
    <lineage>
        <taxon>Bacteria</taxon>
        <taxon>Candidatus Scatousia</taxon>
    </lineage>
</organism>
<proteinExistence type="predicted"/>
<evidence type="ECO:0000313" key="1">
    <source>
        <dbReference type="EMBL" id="HIS36546.1"/>
    </source>
</evidence>
<evidence type="ECO:0000313" key="2">
    <source>
        <dbReference type="Proteomes" id="UP000823928"/>
    </source>
</evidence>
<reference evidence="1" key="2">
    <citation type="journal article" date="2021" name="PeerJ">
        <title>Extensive microbial diversity within the chicken gut microbiome revealed by metagenomics and culture.</title>
        <authorList>
            <person name="Gilroy R."/>
            <person name="Ravi A."/>
            <person name="Getino M."/>
            <person name="Pursley I."/>
            <person name="Horton D.L."/>
            <person name="Alikhan N.F."/>
            <person name="Baker D."/>
            <person name="Gharbi K."/>
            <person name="Hall N."/>
            <person name="Watson M."/>
            <person name="Adriaenssens E.M."/>
            <person name="Foster-Nyarko E."/>
            <person name="Jarju S."/>
            <person name="Secka A."/>
            <person name="Antonio M."/>
            <person name="Oren A."/>
            <person name="Chaudhuri R.R."/>
            <person name="La Ragione R."/>
            <person name="Hildebrand F."/>
            <person name="Pallen M.J."/>
        </authorList>
    </citation>
    <scope>NUCLEOTIDE SEQUENCE</scope>
    <source>
        <strain evidence="1">6276</strain>
    </source>
</reference>
<comment type="caution">
    <text evidence="1">The sequence shown here is derived from an EMBL/GenBank/DDBJ whole genome shotgun (WGS) entry which is preliminary data.</text>
</comment>
<sequence>MNLEMPSEEWLYDLLKELGCFNSENRRIVEACKVVKLHLTKNLITKHPVITYIDSLSNRTYKRMKANIIESNETNRTLSIATPKRDRKVKNTNGDRQFILYDKSQQLKDKAGFEYVILKAPLNETEKRLIPLKYYSEQTGYLRISKLNIARLELQYANSSKIKKLSQFITCKEDTGLQLCTLLDLLEEANLYFKLEQFYTEELREYIFFNVPQNEPQPATRWNGLFAELINNADIKSLIALYSECTTERLNNKGNFMTAVKEAQKTTSDDLYAELYNKLGIAEAVAVPA</sequence>
<name>A0A9D1JN22_9BACT</name>
<dbReference type="EMBL" id="DVIU01000156">
    <property type="protein sequence ID" value="HIS36546.1"/>
    <property type="molecule type" value="Genomic_DNA"/>
</dbReference>
<protein>
    <submittedName>
        <fullName evidence="1">Uncharacterized protein</fullName>
    </submittedName>
</protein>
<accession>A0A9D1JN22</accession>
<gene>
    <name evidence="1" type="ORF">IAC10_07950</name>
</gene>
<dbReference type="Proteomes" id="UP000823928">
    <property type="component" value="Unassembled WGS sequence"/>
</dbReference>
<reference evidence="1" key="1">
    <citation type="submission" date="2020-10" db="EMBL/GenBank/DDBJ databases">
        <authorList>
            <person name="Gilroy R."/>
        </authorList>
    </citation>
    <scope>NUCLEOTIDE SEQUENCE</scope>
    <source>
        <strain evidence="1">6276</strain>
    </source>
</reference>